<organism evidence="3">
    <name type="scientific">Pedobacter sp. SI-33</name>
    <dbReference type="NCBI Taxonomy" id="1620222"/>
    <lineage>
        <taxon>Bacteria</taxon>
        <taxon>Pseudomonadati</taxon>
        <taxon>Bacteroidota</taxon>
        <taxon>Sphingobacteriia</taxon>
        <taxon>Sphingobacteriales</taxon>
        <taxon>Sphingobacteriaceae</taxon>
        <taxon>Pedobacter</taxon>
    </lineage>
</organism>
<dbReference type="AlphaFoldDB" id="A0A0C5LPZ4"/>
<sequence>MQTDPVILNLFSDPITAKLFMIQSNIKSPGVYINEQNAFPNSVVPVATAVPAFIGYTPQAEYNGKSYINLAQKITSFADFQAIYCYSNQAPPASHAVQYSPEYYLVEQKSKPENNEYMVINDLYYAILPDPKTIYYLYNSIKLFYQNGGSNAYIVSVGTYGPPSAQPMGIGKQIVNPNVSLAALTGGLQLLLNEQEPTMYICPEATLLSVADNGTLMQDMLAQCEAMQTAICIFDIIGGRNPDPLNYTADIEAFRNNTGQQGLNYGTAYYPFIGTSIMGINDINYTNLFGGDVKQLAPLLNPPSNPNPIAATILHNIESPPGAPLTASQYHNALINASELYTAIIKNVLALANILPASAGMAGVMTTIDNLEGVWEAPANTSIVGAVSLPINLSESQQGSLNVDSVSGKSINAIRFFNGLGILVWGARTLDGNSQDWRYISVRRTMIMIEQSCKLAAQAYVFQPNTKNTWEAVKAMIGSFLTSLWKEGGLMGATAADAFSVDCGLGTTMTADDILNGFMKIAVRVALVHPAEFIVITFQQEMTVSG</sequence>
<reference evidence="3" key="1">
    <citation type="journal article" date="2015" name="Antimicrob. Agents Chemother.">
        <title>The Soil Microbiota Harbors a Diversity of Carbapenem-Hydrolyzing ?-Lactamases of Potential Clinical Relevance.</title>
        <authorList>
            <person name="Gudeta D.D."/>
            <person name="Bortolaia V."/>
            <person name="Amos G."/>
            <person name="Wellington E.M."/>
            <person name="Brandt K.K."/>
            <person name="Poirel L."/>
            <person name="Nielsen J.B."/>
            <person name="Westh H."/>
            <person name="Guardabassi L."/>
        </authorList>
    </citation>
    <scope>NUCLEOTIDE SEQUENCE</scope>
    <source>
        <strain evidence="3">SI-33</strain>
    </source>
</reference>
<gene>
    <name evidence="3" type="primary">ptp1</name>
</gene>
<name>A0A0C5LPZ4_9SPHI</name>
<protein>
    <submittedName>
        <fullName evidence="3">Putative phage tail sheath protein</fullName>
    </submittedName>
</protein>
<evidence type="ECO:0000256" key="1">
    <source>
        <dbReference type="ARBA" id="ARBA00008005"/>
    </source>
</evidence>
<comment type="similarity">
    <text evidence="1">Belongs to the myoviridae tail sheath protein family.</text>
</comment>
<accession>A0A0C5LPZ4</accession>
<dbReference type="InterPro" id="IPR020287">
    <property type="entry name" value="Tail_sheath_C"/>
</dbReference>
<dbReference type="PANTHER" id="PTHR35861:SF1">
    <property type="entry name" value="PHAGE TAIL SHEATH PROTEIN"/>
    <property type="match status" value="1"/>
</dbReference>
<proteinExistence type="inferred from homology"/>
<dbReference type="Pfam" id="PF17482">
    <property type="entry name" value="Phage_sheath_1C"/>
    <property type="match status" value="1"/>
</dbReference>
<dbReference type="Gene3D" id="3.40.50.11780">
    <property type="match status" value="1"/>
</dbReference>
<feature type="domain" description="Tail sheath protein C-terminal" evidence="2">
    <location>
        <begin position="434"/>
        <end position="540"/>
    </location>
</feature>
<dbReference type="PANTHER" id="PTHR35861">
    <property type="match status" value="1"/>
</dbReference>
<dbReference type="InterPro" id="IPR052042">
    <property type="entry name" value="Tail_sheath_structural"/>
</dbReference>
<evidence type="ECO:0000259" key="2">
    <source>
        <dbReference type="Pfam" id="PF17482"/>
    </source>
</evidence>
<dbReference type="EMBL" id="KP109677">
    <property type="protein sequence ID" value="AJP77060.1"/>
    <property type="molecule type" value="Genomic_DNA"/>
</dbReference>
<evidence type="ECO:0000313" key="3">
    <source>
        <dbReference type="EMBL" id="AJP77060.1"/>
    </source>
</evidence>